<organism evidence="7 8">
    <name type="scientific">Periconia macrospinosa</name>
    <dbReference type="NCBI Taxonomy" id="97972"/>
    <lineage>
        <taxon>Eukaryota</taxon>
        <taxon>Fungi</taxon>
        <taxon>Dikarya</taxon>
        <taxon>Ascomycota</taxon>
        <taxon>Pezizomycotina</taxon>
        <taxon>Dothideomycetes</taxon>
        <taxon>Pleosporomycetidae</taxon>
        <taxon>Pleosporales</taxon>
        <taxon>Massarineae</taxon>
        <taxon>Periconiaceae</taxon>
        <taxon>Periconia</taxon>
    </lineage>
</organism>
<sequence>MVERSANLPAASSCVNTQRKPRRFSFFSSKRGSTVDAADIGDLVSPGESFHSLFDTGPTKGIWWLDILNPTEGEINALAKAFSIHPLTSEDIKTGEIHEKVEVFKHYYFVCFRSFNRMGKAGKYHVEPLNVYILVFREGTLSIAFRPSPHAANVQNRIRMLRNYIALSSDWICYALIDDIVDSFSPLISEIEQETNAMEDSVFVTRVHELSSVLLQVHVCRKKTMSTIHLLRSKGFVIKSLARHCDGISLFLGDVQDHLVTMKSKLDHYEGILSRSHSDYLTRLSVDRTRTGNQTVKFIVKITVIAAILVLLNVVCGLFGMNVRVPGGDSDGLKWWFGILGAIILIISASLAIARRMKLI</sequence>
<dbReference type="Proteomes" id="UP000244855">
    <property type="component" value="Unassembled WGS sequence"/>
</dbReference>
<dbReference type="PANTHER" id="PTHR21535:SF94">
    <property type="entry name" value="CORA FAMILY METAL ION TRANSPORTER (EUROFUNG)"/>
    <property type="match status" value="1"/>
</dbReference>
<keyword evidence="5 6" id="KW-0472">Membrane</keyword>
<evidence type="ECO:0000256" key="4">
    <source>
        <dbReference type="ARBA" id="ARBA00022989"/>
    </source>
</evidence>
<evidence type="ECO:0000313" key="8">
    <source>
        <dbReference type="Proteomes" id="UP000244855"/>
    </source>
</evidence>
<accession>A0A2V1D4N1</accession>
<keyword evidence="4 6" id="KW-1133">Transmembrane helix</keyword>
<evidence type="ECO:0000256" key="5">
    <source>
        <dbReference type="ARBA" id="ARBA00023136"/>
    </source>
</evidence>
<reference evidence="7 8" key="1">
    <citation type="journal article" date="2018" name="Sci. Rep.">
        <title>Comparative genomics provides insights into the lifestyle and reveals functional heterogeneity of dark septate endophytic fungi.</title>
        <authorList>
            <person name="Knapp D.G."/>
            <person name="Nemeth J.B."/>
            <person name="Barry K."/>
            <person name="Hainaut M."/>
            <person name="Henrissat B."/>
            <person name="Johnson J."/>
            <person name="Kuo A."/>
            <person name="Lim J.H.P."/>
            <person name="Lipzen A."/>
            <person name="Nolan M."/>
            <person name="Ohm R.A."/>
            <person name="Tamas L."/>
            <person name="Grigoriev I.V."/>
            <person name="Spatafora J.W."/>
            <person name="Nagy L.G."/>
            <person name="Kovacs G.M."/>
        </authorList>
    </citation>
    <scope>NUCLEOTIDE SEQUENCE [LARGE SCALE GENOMIC DNA]</scope>
    <source>
        <strain evidence="7 8">DSE2036</strain>
    </source>
</reference>
<protein>
    <submittedName>
        <fullName evidence="7">Mg2+ transporter protein</fullName>
    </submittedName>
</protein>
<dbReference type="Gene3D" id="1.20.58.340">
    <property type="entry name" value="Magnesium transport protein CorA, transmembrane region"/>
    <property type="match status" value="2"/>
</dbReference>
<dbReference type="GO" id="GO:0005886">
    <property type="term" value="C:plasma membrane"/>
    <property type="evidence" value="ECO:0007669"/>
    <property type="project" value="TreeGrafter"/>
</dbReference>
<dbReference type="GO" id="GO:0010961">
    <property type="term" value="P:intracellular magnesium ion homeostasis"/>
    <property type="evidence" value="ECO:0007669"/>
    <property type="project" value="TreeGrafter"/>
</dbReference>
<feature type="transmembrane region" description="Helical" evidence="6">
    <location>
        <begin position="333"/>
        <end position="354"/>
    </location>
</feature>
<gene>
    <name evidence="7" type="ORF">DM02DRAFT_542455</name>
</gene>
<dbReference type="Pfam" id="PF01544">
    <property type="entry name" value="CorA"/>
    <property type="match status" value="1"/>
</dbReference>
<evidence type="ECO:0000256" key="2">
    <source>
        <dbReference type="ARBA" id="ARBA00009765"/>
    </source>
</evidence>
<dbReference type="InterPro" id="IPR044089">
    <property type="entry name" value="Alr1-like"/>
</dbReference>
<comment type="subcellular location">
    <subcellularLocation>
        <location evidence="1">Membrane</location>
        <topology evidence="1">Multi-pass membrane protein</topology>
    </subcellularLocation>
</comment>
<dbReference type="EMBL" id="KZ805626">
    <property type="protein sequence ID" value="PVH92986.1"/>
    <property type="molecule type" value="Genomic_DNA"/>
</dbReference>
<comment type="similarity">
    <text evidence="2">Belongs to the CorA metal ion transporter (MIT) (TC 1.A.35) family.</text>
</comment>
<dbReference type="STRING" id="97972.A0A2V1D4N1"/>
<keyword evidence="8" id="KW-1185">Reference proteome</keyword>
<dbReference type="GO" id="GO:0015095">
    <property type="term" value="F:magnesium ion transmembrane transporter activity"/>
    <property type="evidence" value="ECO:0007669"/>
    <property type="project" value="InterPro"/>
</dbReference>
<dbReference type="AlphaFoldDB" id="A0A2V1D4N1"/>
<evidence type="ECO:0000256" key="1">
    <source>
        <dbReference type="ARBA" id="ARBA00004141"/>
    </source>
</evidence>
<proteinExistence type="inferred from homology"/>
<dbReference type="SUPFAM" id="SSF143865">
    <property type="entry name" value="CorA soluble domain-like"/>
    <property type="match status" value="1"/>
</dbReference>
<evidence type="ECO:0000313" key="7">
    <source>
        <dbReference type="EMBL" id="PVH92986.1"/>
    </source>
</evidence>
<dbReference type="InterPro" id="IPR045861">
    <property type="entry name" value="CorA_cytoplasmic_dom"/>
</dbReference>
<evidence type="ECO:0000256" key="6">
    <source>
        <dbReference type="SAM" id="Phobius"/>
    </source>
</evidence>
<dbReference type="Gene3D" id="3.30.460.20">
    <property type="entry name" value="CorA soluble domain-like"/>
    <property type="match status" value="1"/>
</dbReference>
<keyword evidence="3 6" id="KW-0812">Transmembrane</keyword>
<dbReference type="InterPro" id="IPR002523">
    <property type="entry name" value="MgTranspt_CorA/ZnTranspt_ZntB"/>
</dbReference>
<feature type="transmembrane region" description="Helical" evidence="6">
    <location>
        <begin position="298"/>
        <end position="321"/>
    </location>
</feature>
<dbReference type="PANTHER" id="PTHR21535">
    <property type="entry name" value="MAGNESIUM AND COBALT TRANSPORT PROTEIN/MITOCHONDRIAL IMPORT INNER MEMBRANE TRANSLOCASE SUBUNIT TIM8"/>
    <property type="match status" value="1"/>
</dbReference>
<dbReference type="CDD" id="cd12829">
    <property type="entry name" value="Alr1p-like"/>
    <property type="match status" value="1"/>
</dbReference>
<dbReference type="InterPro" id="IPR045863">
    <property type="entry name" value="CorA_TM1_TM2"/>
</dbReference>
<name>A0A2V1D4N1_9PLEO</name>
<dbReference type="SUPFAM" id="SSF144083">
    <property type="entry name" value="Magnesium transport protein CorA, transmembrane region"/>
    <property type="match status" value="1"/>
</dbReference>
<dbReference type="OrthoDB" id="29879at2759"/>
<evidence type="ECO:0000256" key="3">
    <source>
        <dbReference type="ARBA" id="ARBA00022692"/>
    </source>
</evidence>